<organism evidence="1 2">
    <name type="scientific">Paenibacillus agilis</name>
    <dbReference type="NCBI Taxonomy" id="3020863"/>
    <lineage>
        <taxon>Bacteria</taxon>
        <taxon>Bacillati</taxon>
        <taxon>Bacillota</taxon>
        <taxon>Bacilli</taxon>
        <taxon>Bacillales</taxon>
        <taxon>Paenibacillaceae</taxon>
        <taxon>Paenibacillus</taxon>
    </lineage>
</organism>
<comment type="caution">
    <text evidence="1">The sequence shown here is derived from an EMBL/GenBank/DDBJ whole genome shotgun (WGS) entry which is preliminary data.</text>
</comment>
<dbReference type="Proteomes" id="UP000318102">
    <property type="component" value="Unassembled WGS sequence"/>
</dbReference>
<evidence type="ECO:0000313" key="2">
    <source>
        <dbReference type="Proteomes" id="UP000318102"/>
    </source>
</evidence>
<dbReference type="Gene3D" id="3.40.50.1240">
    <property type="entry name" value="Phosphoglycerate mutase-like"/>
    <property type="match status" value="1"/>
</dbReference>
<dbReference type="OrthoDB" id="512570at2"/>
<proteinExistence type="predicted"/>
<reference evidence="1 2" key="1">
    <citation type="submission" date="2019-07" db="EMBL/GenBank/DDBJ databases">
        <authorList>
            <person name="Kim J."/>
        </authorList>
    </citation>
    <scope>NUCLEOTIDE SEQUENCE [LARGE SCALE GENOMIC DNA]</scope>
    <source>
        <strain evidence="1 2">N4</strain>
    </source>
</reference>
<dbReference type="InterPro" id="IPR029033">
    <property type="entry name" value="His_PPase_superfam"/>
</dbReference>
<protein>
    <submittedName>
        <fullName evidence="1">Histidine phosphatase family protein</fullName>
    </submittedName>
</protein>
<dbReference type="CDD" id="cd07067">
    <property type="entry name" value="HP_PGM_like"/>
    <property type="match status" value="1"/>
</dbReference>
<dbReference type="EMBL" id="VNJK01000001">
    <property type="protein sequence ID" value="TVX92029.1"/>
    <property type="molecule type" value="Genomic_DNA"/>
</dbReference>
<name>A0A559IWM5_9BACL</name>
<dbReference type="AlphaFoldDB" id="A0A559IWM5"/>
<dbReference type="Pfam" id="PF00300">
    <property type="entry name" value="His_Phos_1"/>
    <property type="match status" value="1"/>
</dbReference>
<accession>A0A559IWM5</accession>
<sequence length="188" mass="20985">MKNLFLIRHCQGAGEEPLIPLTAEGYNQANKLASCMSELDIDVLISSPSLHAIHRLKPTAAQLRKPIVIDERIEERLLTICDSSEGMEQLAQLFTYSAFERIDEPTKGATSVSGLSILSNALDTQADNVAVMTNGHEVSHLLNHFGKEDDVREEGTSYMDVFVIRYRANQLSLERVWSCGQTLELLHM</sequence>
<dbReference type="RefSeq" id="WP_144987093.1">
    <property type="nucleotide sequence ID" value="NZ_VNJK01000001.1"/>
</dbReference>
<evidence type="ECO:0000313" key="1">
    <source>
        <dbReference type="EMBL" id="TVX92029.1"/>
    </source>
</evidence>
<keyword evidence="2" id="KW-1185">Reference proteome</keyword>
<gene>
    <name evidence="1" type="ORF">FPZ44_02530</name>
</gene>
<dbReference type="InterPro" id="IPR013078">
    <property type="entry name" value="His_Pase_superF_clade-1"/>
</dbReference>
<dbReference type="SUPFAM" id="SSF53254">
    <property type="entry name" value="Phosphoglycerate mutase-like"/>
    <property type="match status" value="1"/>
</dbReference>